<dbReference type="Proteomes" id="UP001319180">
    <property type="component" value="Unassembled WGS sequence"/>
</dbReference>
<dbReference type="Gene3D" id="3.90.1150.10">
    <property type="entry name" value="Aspartate Aminotransferase, domain 1"/>
    <property type="match status" value="1"/>
</dbReference>
<evidence type="ECO:0000256" key="1">
    <source>
        <dbReference type="ARBA" id="ARBA00001933"/>
    </source>
</evidence>
<dbReference type="EMBL" id="JAHESC010000045">
    <property type="protein sequence ID" value="MBT1689684.1"/>
    <property type="molecule type" value="Genomic_DNA"/>
</dbReference>
<keyword evidence="5" id="KW-0963">Cytoplasm</keyword>
<dbReference type="GO" id="GO:0008615">
    <property type="term" value="P:pyridoxine biosynthetic process"/>
    <property type="evidence" value="ECO:0007669"/>
    <property type="project" value="UniProtKB-KW"/>
</dbReference>
<evidence type="ECO:0000256" key="8">
    <source>
        <dbReference type="ARBA" id="ARBA00022679"/>
    </source>
</evidence>
<feature type="domain" description="Aminotransferase class V" evidence="15">
    <location>
        <begin position="8"/>
        <end position="297"/>
    </location>
</feature>
<evidence type="ECO:0000256" key="6">
    <source>
        <dbReference type="ARBA" id="ARBA00022576"/>
    </source>
</evidence>
<evidence type="ECO:0000256" key="13">
    <source>
        <dbReference type="ARBA" id="ARBA00047630"/>
    </source>
</evidence>
<comment type="catalytic activity">
    <reaction evidence="13">
        <text>4-(phosphooxy)-L-threonine + 2-oxoglutarate = (R)-3-hydroxy-2-oxo-4-phosphooxybutanoate + L-glutamate</text>
        <dbReference type="Rhea" id="RHEA:16573"/>
        <dbReference type="ChEBI" id="CHEBI:16810"/>
        <dbReference type="ChEBI" id="CHEBI:29985"/>
        <dbReference type="ChEBI" id="CHEBI:58452"/>
        <dbReference type="ChEBI" id="CHEBI:58538"/>
        <dbReference type="EC" id="2.6.1.52"/>
    </reaction>
</comment>
<organism evidence="16 17">
    <name type="scientific">Dawidia soli</name>
    <dbReference type="NCBI Taxonomy" id="2782352"/>
    <lineage>
        <taxon>Bacteria</taxon>
        <taxon>Pseudomonadati</taxon>
        <taxon>Bacteroidota</taxon>
        <taxon>Cytophagia</taxon>
        <taxon>Cytophagales</taxon>
        <taxon>Chryseotaleaceae</taxon>
        <taxon>Dawidia</taxon>
    </lineage>
</organism>
<dbReference type="EC" id="2.6.1.52" evidence="4"/>
<evidence type="ECO:0000256" key="7">
    <source>
        <dbReference type="ARBA" id="ARBA00022605"/>
    </source>
</evidence>
<dbReference type="Pfam" id="PF00266">
    <property type="entry name" value="Aminotran_5"/>
    <property type="match status" value="1"/>
</dbReference>
<dbReference type="InterPro" id="IPR015421">
    <property type="entry name" value="PyrdxlP-dep_Trfase_major"/>
</dbReference>
<dbReference type="GO" id="GO:0004648">
    <property type="term" value="F:O-phospho-L-serine:2-oxoglutarate aminotransferase activity"/>
    <property type="evidence" value="ECO:0007669"/>
    <property type="project" value="UniProtKB-EC"/>
</dbReference>
<evidence type="ECO:0000313" key="16">
    <source>
        <dbReference type="EMBL" id="MBT1689684.1"/>
    </source>
</evidence>
<dbReference type="InterPro" id="IPR022278">
    <property type="entry name" value="Pser_aminoTfrase"/>
</dbReference>
<evidence type="ECO:0000259" key="15">
    <source>
        <dbReference type="Pfam" id="PF00266"/>
    </source>
</evidence>
<comment type="similarity">
    <text evidence="3">Belongs to the class-V pyridoxal-phosphate-dependent aminotransferase family. SerC subfamily.</text>
</comment>
<dbReference type="GO" id="GO:0008453">
    <property type="term" value="F:alanine-glyoxylate transaminase activity"/>
    <property type="evidence" value="ECO:0007669"/>
    <property type="project" value="TreeGrafter"/>
</dbReference>
<dbReference type="InterPro" id="IPR015424">
    <property type="entry name" value="PyrdxlP-dep_Trfase"/>
</dbReference>
<evidence type="ECO:0000256" key="5">
    <source>
        <dbReference type="ARBA" id="ARBA00022490"/>
    </source>
</evidence>
<evidence type="ECO:0000256" key="2">
    <source>
        <dbReference type="ARBA" id="ARBA00005099"/>
    </source>
</evidence>
<evidence type="ECO:0000256" key="10">
    <source>
        <dbReference type="ARBA" id="ARBA00023096"/>
    </source>
</evidence>
<comment type="caution">
    <text evidence="16">The sequence shown here is derived from an EMBL/GenBank/DDBJ whole genome shotgun (WGS) entry which is preliminary data.</text>
</comment>
<dbReference type="GO" id="GO:0004760">
    <property type="term" value="F:L-serine-pyruvate transaminase activity"/>
    <property type="evidence" value="ECO:0007669"/>
    <property type="project" value="TreeGrafter"/>
</dbReference>
<protein>
    <recommendedName>
        <fullName evidence="4">phosphoserine transaminase</fullName>
        <ecNumber evidence="4">2.6.1.52</ecNumber>
    </recommendedName>
    <alternativeName>
        <fullName evidence="12">Phosphohydroxythreonine aminotransferase</fullName>
    </alternativeName>
</protein>
<comment type="catalytic activity">
    <reaction evidence="14">
        <text>O-phospho-L-serine + 2-oxoglutarate = 3-phosphooxypyruvate + L-glutamate</text>
        <dbReference type="Rhea" id="RHEA:14329"/>
        <dbReference type="ChEBI" id="CHEBI:16810"/>
        <dbReference type="ChEBI" id="CHEBI:18110"/>
        <dbReference type="ChEBI" id="CHEBI:29985"/>
        <dbReference type="ChEBI" id="CHEBI:57524"/>
        <dbReference type="EC" id="2.6.1.52"/>
    </reaction>
</comment>
<evidence type="ECO:0000256" key="11">
    <source>
        <dbReference type="ARBA" id="ARBA00023299"/>
    </source>
</evidence>
<proteinExistence type="inferred from homology"/>
<dbReference type="RefSeq" id="WP_254092904.1">
    <property type="nucleotide sequence ID" value="NZ_JAHESC010000045.1"/>
</dbReference>
<dbReference type="InterPro" id="IPR000192">
    <property type="entry name" value="Aminotrans_V_dom"/>
</dbReference>
<evidence type="ECO:0000256" key="9">
    <source>
        <dbReference type="ARBA" id="ARBA00022898"/>
    </source>
</evidence>
<comment type="pathway">
    <text evidence="2">Amino-acid biosynthesis; L-serine biosynthesis; L-serine from 3-phospho-D-glycerate: step 2/3.</text>
</comment>
<keyword evidence="10" id="KW-0664">Pyridoxine biosynthesis</keyword>
<evidence type="ECO:0000256" key="12">
    <source>
        <dbReference type="ARBA" id="ARBA00031421"/>
    </source>
</evidence>
<dbReference type="PIRSF" id="PIRSF000525">
    <property type="entry name" value="SerC"/>
    <property type="match status" value="1"/>
</dbReference>
<evidence type="ECO:0000256" key="14">
    <source>
        <dbReference type="ARBA" id="ARBA00049007"/>
    </source>
</evidence>
<evidence type="ECO:0000256" key="4">
    <source>
        <dbReference type="ARBA" id="ARBA00013030"/>
    </source>
</evidence>
<dbReference type="SUPFAM" id="SSF53383">
    <property type="entry name" value="PLP-dependent transferases"/>
    <property type="match status" value="1"/>
</dbReference>
<accession>A0AAP2DCV3</accession>
<name>A0AAP2DCV3_9BACT</name>
<keyword evidence="7" id="KW-0028">Amino-acid biosynthesis</keyword>
<keyword evidence="8" id="KW-0808">Transferase</keyword>
<dbReference type="InterPro" id="IPR015422">
    <property type="entry name" value="PyrdxlP-dep_Trfase_small"/>
</dbReference>
<dbReference type="GO" id="GO:0006564">
    <property type="term" value="P:L-serine biosynthetic process"/>
    <property type="evidence" value="ECO:0007669"/>
    <property type="project" value="UniProtKB-KW"/>
</dbReference>
<dbReference type="PANTHER" id="PTHR21152:SF40">
    <property type="entry name" value="ALANINE--GLYOXYLATE AMINOTRANSFERASE"/>
    <property type="match status" value="1"/>
</dbReference>
<dbReference type="PANTHER" id="PTHR21152">
    <property type="entry name" value="AMINOTRANSFERASE CLASS V"/>
    <property type="match status" value="1"/>
</dbReference>
<gene>
    <name evidence="16" type="ORF">KK078_24185</name>
</gene>
<comment type="cofactor">
    <cofactor evidence="1">
        <name>pyridoxal 5'-phosphate</name>
        <dbReference type="ChEBI" id="CHEBI:597326"/>
    </cofactor>
</comment>
<reference evidence="16 17" key="1">
    <citation type="submission" date="2021-05" db="EMBL/GenBank/DDBJ databases">
        <title>A Polyphasic approach of four new species of the genus Ohtaekwangia: Ohtaekwangia histidinii sp. nov., Ohtaekwangia cretensis sp. nov., Ohtaekwangia indiensis sp. nov., Ohtaekwangia reichenbachii sp. nov. from diverse environment.</title>
        <authorList>
            <person name="Octaviana S."/>
        </authorList>
    </citation>
    <scope>NUCLEOTIDE SEQUENCE [LARGE SCALE GENOMIC DNA]</scope>
    <source>
        <strain evidence="16 17">PWU37</strain>
    </source>
</reference>
<sequence length="351" mass="40010">MISFYPGPSRVHREIPAYVRDAYAQGIMSINHRSDAFVDMSKRTIGLLKAKLGIPKNYTVFFTSSATECWEIIAQSLVTDKSYHLYNGSFGQKWFDYTKRIRPLAEPMPFHVNEPLDPTRLIFDLKDGLLCLTHNETSNGTQVHNRIIKAIKRNNPSYLVAVDATSSMAGVQLDFKSADIWYASVQKCFGLPAGLGILVCSPQTLERAQAIGERTHYNSLLFMMDMMEKWQTPFTPNVLSIYLLMRVMEAAPPIKEVHETTVDRYEQWRDFLKKRKTIQHFVEAEAVHSHTVVPVRAEPKVMDTIKKSARKAGLLLGEGYGDFKASSFRIANFPALTQKEVRTLMTFLQDY</sequence>
<keyword evidence="6 16" id="KW-0032">Aminotransferase</keyword>
<dbReference type="Gene3D" id="3.40.640.10">
    <property type="entry name" value="Type I PLP-dependent aspartate aminotransferase-like (Major domain)"/>
    <property type="match status" value="1"/>
</dbReference>
<keyword evidence="9" id="KW-0663">Pyridoxal phosphate</keyword>
<evidence type="ECO:0000256" key="3">
    <source>
        <dbReference type="ARBA" id="ARBA00006904"/>
    </source>
</evidence>
<dbReference type="AlphaFoldDB" id="A0AAP2DCV3"/>
<evidence type="ECO:0000313" key="17">
    <source>
        <dbReference type="Proteomes" id="UP001319180"/>
    </source>
</evidence>
<keyword evidence="11" id="KW-0718">Serine biosynthesis</keyword>
<keyword evidence="17" id="KW-1185">Reference proteome</keyword>
<dbReference type="GO" id="GO:0019265">
    <property type="term" value="P:glycine biosynthetic process, by transamination of glyoxylate"/>
    <property type="evidence" value="ECO:0007669"/>
    <property type="project" value="TreeGrafter"/>
</dbReference>